<reference evidence="3 4" key="1">
    <citation type="submission" date="2024-04" db="EMBL/GenBank/DDBJ databases">
        <title>Tritrichomonas musculus Genome.</title>
        <authorList>
            <person name="Alves-Ferreira E."/>
            <person name="Grigg M."/>
            <person name="Lorenzi H."/>
            <person name="Galac M."/>
        </authorList>
    </citation>
    <scope>NUCLEOTIDE SEQUENCE [LARGE SCALE GENOMIC DNA]</scope>
    <source>
        <strain evidence="3 4">EAF2021</strain>
    </source>
</reference>
<dbReference type="PANTHER" id="PTHR10644">
    <property type="entry name" value="DNA REPAIR/RNA PROCESSING CPSF FAMILY"/>
    <property type="match status" value="1"/>
</dbReference>
<dbReference type="EMBL" id="JAPFFF010000014">
    <property type="protein sequence ID" value="KAK8870993.1"/>
    <property type="molecule type" value="Genomic_DNA"/>
</dbReference>
<keyword evidence="4" id="KW-1185">Reference proteome</keyword>
<feature type="domain" description="RSE1/DDB1/CPSF1 second beta-propeller" evidence="2">
    <location>
        <begin position="377"/>
        <end position="680"/>
    </location>
</feature>
<evidence type="ECO:0000259" key="1">
    <source>
        <dbReference type="Pfam" id="PF03178"/>
    </source>
</evidence>
<dbReference type="SUPFAM" id="SSF50978">
    <property type="entry name" value="WD40 repeat-like"/>
    <property type="match status" value="1"/>
</dbReference>
<evidence type="ECO:0000259" key="2">
    <source>
        <dbReference type="Pfam" id="PF23726"/>
    </source>
</evidence>
<dbReference type="SUPFAM" id="SSF69304">
    <property type="entry name" value="Tricorn protease N-terminal domain"/>
    <property type="match status" value="1"/>
</dbReference>
<name>A0ABR2IZA9_9EUKA</name>
<dbReference type="InterPro" id="IPR050358">
    <property type="entry name" value="RSE1/DDB1/CFT1"/>
</dbReference>
<dbReference type="InterPro" id="IPR058543">
    <property type="entry name" value="Beta-prop_RSE1/DDB1/CPSF1_2nd"/>
</dbReference>
<dbReference type="Pfam" id="PF23726">
    <property type="entry name" value="Beta-prop_RSE1_2nd"/>
    <property type="match status" value="1"/>
</dbReference>
<evidence type="ECO:0000313" key="4">
    <source>
        <dbReference type="Proteomes" id="UP001470230"/>
    </source>
</evidence>
<dbReference type="InterPro" id="IPR004871">
    <property type="entry name" value="RSE1/DDB1/CPSF1_C"/>
</dbReference>
<dbReference type="InterPro" id="IPR015943">
    <property type="entry name" value="WD40/YVTN_repeat-like_dom_sf"/>
</dbReference>
<protein>
    <submittedName>
        <fullName evidence="3">Splicing factor 3B subunit 3</fullName>
    </submittedName>
</protein>
<dbReference type="InterPro" id="IPR036322">
    <property type="entry name" value="WD40_repeat_dom_sf"/>
</dbReference>
<gene>
    <name evidence="3" type="ORF">M9Y10_008906</name>
</gene>
<proteinExistence type="predicted"/>
<dbReference type="Pfam" id="PF03178">
    <property type="entry name" value="CPSF_A"/>
    <property type="match status" value="1"/>
</dbReference>
<feature type="domain" description="RSE1/DDB1/CPSF1 C-terminal" evidence="1">
    <location>
        <begin position="755"/>
        <end position="1079"/>
    </location>
</feature>
<organism evidence="3 4">
    <name type="scientific">Tritrichomonas musculus</name>
    <dbReference type="NCBI Taxonomy" id="1915356"/>
    <lineage>
        <taxon>Eukaryota</taxon>
        <taxon>Metamonada</taxon>
        <taxon>Parabasalia</taxon>
        <taxon>Tritrichomonadida</taxon>
        <taxon>Tritrichomonadidae</taxon>
        <taxon>Tritrichomonas</taxon>
    </lineage>
</organism>
<sequence length="1125" mass="126075">MHNIQKYYPNTDISQHSYIIHKTLRKPCNILGVISGKWYPNIDSSQYLFNNHTYFDLYRFVPTSTGSKFVKFYQQFFMSKVYSVCTGPTIKEVSSFFALRDSDIIQFVYSSTEEIFVRQLKLNLQETHSFSNYMYYSNPILFVSAACGSIAVFDFTPNKPIFIDQKTPVLNNFLLSENGFIGRIEGGPSISIYDKEPFKLRSKRNFSGMFISNAFEIENRLLAVCTTASIKIVNMDDPNSEVKDILLPLIGTQTDTAEKTDFITDVAHLDASSNLLLSALGKVFLMQGTNISLIYKDSKISQIFPLTDELVLFTMKGYDHIIRNVKKKTNYSKIRSCVGQNGFYLGSQIFYLAPHTFSFSSDLLLIGKQGVNVRTLSFRDCSEPIYGLHSFNTINKNYIVVSFQNSSQLLEITDTEIKPPEKSLIKENAQTLGVCPLLSSGGMSILFQVTTEGLYLYKPQNGTYETILSRPVSKYASNSKQIILFIPLNNSIYMLQLTSSSEKNSSEQGLYNLSYPITAMDLSKPDPTTGLSEYIAYGVYGTDLPNPAIEIHTVSLDQAVRSQVISEKMPSKVESIKFVNCTVGGNELTRIVAGLDDGTIVVGNVDFVQRVIDKVSTIQFGSGPCHLTPIFPKSESPAFMALNSRPVIVHIVNGVPRFIPVAITSAGYATAVGDKNLFILASGTVISASVLSDIDSLNQEDETSMTVSRCKFNSKIVSIAPIPCEKFVFIATPNSLFLFDSYKTDITQSNPLAVYNNELVRTTCSTYQPERNTFLFAVGTIKRSEVKKEVGDKIIVDQNQPKMTSIIRLYTVLIANQSVQLKDPIIGECKMTLNSLCIASQSTVFAGCGDMILCFRQKEDTLQVVARMSGIGTCIKHLVYIPPLKNGMKGEIYAGDVSKSVKLLRFSEKSKQFKLKAEEGAPRHITALARYEDRFICGGDILGNIFILEYPQIPLNSDSVLDKEIFNANRRLSLKFNFFVGDSITGVQYTRNLFSCLWYSTVSGGLGGFISVIPDSNGKSQYAPSWKNDFANRSKLMKRIEMEVSYVYSRSCECDHIIFRNKFFPSTNVIDMDMVELYLMLSDERKMKIAANIADNGKGPNLKPTDIEIEINKFRKYFIEWHTKI</sequence>
<comment type="caution">
    <text evidence="3">The sequence shown here is derived from an EMBL/GenBank/DDBJ whole genome shotgun (WGS) entry which is preliminary data.</text>
</comment>
<dbReference type="Proteomes" id="UP001470230">
    <property type="component" value="Unassembled WGS sequence"/>
</dbReference>
<evidence type="ECO:0000313" key="3">
    <source>
        <dbReference type="EMBL" id="KAK8870993.1"/>
    </source>
</evidence>
<accession>A0ABR2IZA9</accession>
<dbReference type="Gene3D" id="2.130.10.10">
    <property type="entry name" value="YVTN repeat-like/Quinoprotein amine dehydrogenase"/>
    <property type="match status" value="2"/>
</dbReference>